<reference evidence="2" key="1">
    <citation type="submission" date="2020-01" db="EMBL/GenBank/DDBJ databases">
        <authorList>
            <consortium name="DOE Joint Genome Institute"/>
            <person name="Haridas S."/>
            <person name="Albert R."/>
            <person name="Binder M."/>
            <person name="Bloem J."/>
            <person name="Labutti K."/>
            <person name="Salamov A."/>
            <person name="Andreopoulos B."/>
            <person name="Baker S.E."/>
            <person name="Barry K."/>
            <person name="Bills G."/>
            <person name="Bluhm B.H."/>
            <person name="Cannon C."/>
            <person name="Castanera R."/>
            <person name="Culley D.E."/>
            <person name="Daum C."/>
            <person name="Ezra D."/>
            <person name="Gonzalez J.B."/>
            <person name="Henrissat B."/>
            <person name="Kuo A."/>
            <person name="Liang C."/>
            <person name="Lipzen A."/>
            <person name="Lutzoni F."/>
            <person name="Magnuson J."/>
            <person name="Mondo S."/>
            <person name="Nolan M."/>
            <person name="Ohm R."/>
            <person name="Pangilinan J."/>
            <person name="Park H.-J."/>
            <person name="Ramirez L."/>
            <person name="Alfaro M."/>
            <person name="Sun H."/>
            <person name="Tritt A."/>
            <person name="Yoshinaga Y."/>
            <person name="Zwiers L.-H."/>
            <person name="Turgeon B.G."/>
            <person name="Goodwin S.B."/>
            <person name="Spatafora J.W."/>
            <person name="Crous P.W."/>
            <person name="Grigoriev I.V."/>
        </authorList>
    </citation>
    <scope>NUCLEOTIDE SEQUENCE</scope>
    <source>
        <strain evidence="2">CBS 342.82</strain>
    </source>
</reference>
<keyword evidence="1" id="KW-1185">Reference proteome</keyword>
<name>A0A6J3LXE5_9PEZI</name>
<dbReference type="OrthoDB" id="5125733at2759"/>
<evidence type="ECO:0000313" key="1">
    <source>
        <dbReference type="Proteomes" id="UP000504637"/>
    </source>
</evidence>
<protein>
    <recommendedName>
        <fullName evidence="3">Heterokaryon incompatibility domain-containing protein</fullName>
    </recommendedName>
</protein>
<evidence type="ECO:0008006" key="3">
    <source>
        <dbReference type="Google" id="ProtNLM"/>
    </source>
</evidence>
<dbReference type="PANTHER" id="PTHR33112">
    <property type="entry name" value="DOMAIN PROTEIN, PUTATIVE-RELATED"/>
    <property type="match status" value="1"/>
</dbReference>
<dbReference type="Proteomes" id="UP000504637">
    <property type="component" value="Unplaced"/>
</dbReference>
<dbReference type="GeneID" id="54366576"/>
<gene>
    <name evidence="2" type="ORF">K489DRAFT_62949</name>
</gene>
<evidence type="ECO:0000313" key="2">
    <source>
        <dbReference type="RefSeq" id="XP_033457005.1"/>
    </source>
</evidence>
<reference evidence="2" key="3">
    <citation type="submission" date="2025-08" db="UniProtKB">
        <authorList>
            <consortium name="RefSeq"/>
        </authorList>
    </citation>
    <scope>IDENTIFICATION</scope>
    <source>
        <strain evidence="2">CBS 342.82</strain>
    </source>
</reference>
<proteinExistence type="predicted"/>
<organism evidence="2">
    <name type="scientific">Dissoconium aciculare CBS 342.82</name>
    <dbReference type="NCBI Taxonomy" id="1314786"/>
    <lineage>
        <taxon>Eukaryota</taxon>
        <taxon>Fungi</taxon>
        <taxon>Dikarya</taxon>
        <taxon>Ascomycota</taxon>
        <taxon>Pezizomycotina</taxon>
        <taxon>Dothideomycetes</taxon>
        <taxon>Dothideomycetidae</taxon>
        <taxon>Mycosphaerellales</taxon>
        <taxon>Dissoconiaceae</taxon>
        <taxon>Dissoconium</taxon>
    </lineage>
</organism>
<dbReference type="RefSeq" id="XP_033457005.1">
    <property type="nucleotide sequence ID" value="XM_033608776.1"/>
</dbReference>
<accession>A0A6J3LXE5</accession>
<dbReference type="PANTHER" id="PTHR33112:SF16">
    <property type="entry name" value="HETEROKARYON INCOMPATIBILITY DOMAIN-CONTAINING PROTEIN"/>
    <property type="match status" value="1"/>
</dbReference>
<sequence length="183" mass="21104">MEMLDPYRFRTIRYSLLLWDDMILMYSIRDFTDHRDRLPAVSGLADIISQSTGEEYILGLWTGRLPAQLIWAVNGPWKPFRQGETSPLRSWSWASIAAARKIDMPKQVSSRARLLKHTTQSPKATLHLSGRLHPLTEGLQRLEVWHFESEPGVFGLKVSKLENDPEPRWAVHAQRRCVLVCLS</sequence>
<dbReference type="AlphaFoldDB" id="A0A6J3LXE5"/>
<reference evidence="2" key="2">
    <citation type="submission" date="2020-04" db="EMBL/GenBank/DDBJ databases">
        <authorList>
            <consortium name="NCBI Genome Project"/>
        </authorList>
    </citation>
    <scope>NUCLEOTIDE SEQUENCE</scope>
    <source>
        <strain evidence="2">CBS 342.82</strain>
    </source>
</reference>